<evidence type="ECO:0000313" key="8">
    <source>
        <dbReference type="Proteomes" id="UP000246077"/>
    </source>
</evidence>
<dbReference type="GO" id="GO:0006086">
    <property type="term" value="P:pyruvate decarboxylation to acetyl-CoA"/>
    <property type="evidence" value="ECO:0007669"/>
    <property type="project" value="TreeGrafter"/>
</dbReference>
<protein>
    <recommendedName>
        <fullName evidence="6">Dehydrogenase E1 component domain-containing protein</fullName>
    </recommendedName>
</protein>
<accession>A0A317E5K4</accession>
<sequence length="319" mass="33790">MTDMRETAARLYRSMCEIRTFELIAAERYKQGDLPGFIHLSLGQEACAAGACGALTADDYVTSTHRGHGHCLSKGADPRRMMAELFAKAEGYGKGRGGSMHIADVAAGVLGANGIVGQSMGLGVGAALSLQIRKVPGCVVAFFGEGASGAGIAHEAMNMAAIWRLPIIFFCEVNRYAELSPYSVHVSLDRLADRAAAYGFPGVTVDGEDVLAVHAAVDAAAQRARAGAGPTLIEAKTYRWHGHYEGDPQSYKTRAERENGRAFDPIARLEREAPALGLDAGVLAGLKAAAEQRIRDAAEWASGLQSPAPETILEDVYAE</sequence>
<evidence type="ECO:0000256" key="3">
    <source>
        <dbReference type="ARBA" id="ARBA00023052"/>
    </source>
</evidence>
<dbReference type="Pfam" id="PF00676">
    <property type="entry name" value="E1_dh"/>
    <property type="match status" value="1"/>
</dbReference>
<dbReference type="Gene3D" id="3.40.50.970">
    <property type="match status" value="1"/>
</dbReference>
<dbReference type="GO" id="GO:0004739">
    <property type="term" value="F:pyruvate dehydrogenase (acetyl-transferring) activity"/>
    <property type="evidence" value="ECO:0007669"/>
    <property type="project" value="UniProtKB-EC"/>
</dbReference>
<comment type="function">
    <text evidence="4">The pyruvate dehydrogenase complex catalyzes the overall conversion of pyruvate to acetyl-CoA and CO(2). It contains multiple copies of three enzymatic components: pyruvate dehydrogenase (E1), dihydrolipoamide acetyltransferase (E2) and lipoamide dehydrogenase (E3).</text>
</comment>
<dbReference type="AlphaFoldDB" id="A0A317E5K4"/>
<dbReference type="InterPro" id="IPR001017">
    <property type="entry name" value="DH_E1"/>
</dbReference>
<proteinExistence type="predicted"/>
<keyword evidence="3" id="KW-0786">Thiamine pyrophosphate</keyword>
<name>A0A317E5K4_9PROT</name>
<comment type="caution">
    <text evidence="7">The sequence shown here is derived from an EMBL/GenBank/DDBJ whole genome shotgun (WGS) entry which is preliminary data.</text>
</comment>
<dbReference type="RefSeq" id="WP_109921041.1">
    <property type="nucleotide sequence ID" value="NZ_QGLF01000002.1"/>
</dbReference>
<feature type="domain" description="Dehydrogenase E1 component" evidence="6">
    <location>
        <begin position="15"/>
        <end position="299"/>
    </location>
</feature>
<dbReference type="Proteomes" id="UP000246077">
    <property type="component" value="Unassembled WGS sequence"/>
</dbReference>
<organism evidence="7 8">
    <name type="scientific">Zavarzinia compransoris</name>
    <dbReference type="NCBI Taxonomy" id="1264899"/>
    <lineage>
        <taxon>Bacteria</taxon>
        <taxon>Pseudomonadati</taxon>
        <taxon>Pseudomonadota</taxon>
        <taxon>Alphaproteobacteria</taxon>
        <taxon>Rhodospirillales</taxon>
        <taxon>Zavarziniaceae</taxon>
        <taxon>Zavarzinia</taxon>
    </lineage>
</organism>
<comment type="cofactor">
    <cofactor evidence="1">
        <name>thiamine diphosphate</name>
        <dbReference type="ChEBI" id="CHEBI:58937"/>
    </cofactor>
</comment>
<gene>
    <name evidence="7" type="ORF">DKG75_06465</name>
</gene>
<evidence type="ECO:0000256" key="5">
    <source>
        <dbReference type="ARBA" id="ARBA00051231"/>
    </source>
</evidence>
<dbReference type="SUPFAM" id="SSF52518">
    <property type="entry name" value="Thiamin diphosphate-binding fold (THDP-binding)"/>
    <property type="match status" value="1"/>
</dbReference>
<comment type="catalytic activity">
    <reaction evidence="5">
        <text>N(6)-[(R)-lipoyl]-L-lysyl-[protein] + pyruvate + H(+) = N(6)-[(R)-S(8)-acetyldihydrolipoyl]-L-lysyl-[protein] + CO2</text>
        <dbReference type="Rhea" id="RHEA:19189"/>
        <dbReference type="Rhea" id="RHEA-COMP:10474"/>
        <dbReference type="Rhea" id="RHEA-COMP:10478"/>
        <dbReference type="ChEBI" id="CHEBI:15361"/>
        <dbReference type="ChEBI" id="CHEBI:15378"/>
        <dbReference type="ChEBI" id="CHEBI:16526"/>
        <dbReference type="ChEBI" id="CHEBI:83099"/>
        <dbReference type="ChEBI" id="CHEBI:83111"/>
        <dbReference type="EC" id="1.2.4.1"/>
    </reaction>
</comment>
<dbReference type="PANTHER" id="PTHR11516">
    <property type="entry name" value="PYRUVATE DEHYDROGENASE E1 COMPONENT, ALPHA SUBUNIT BACTERIAL AND ORGANELLAR"/>
    <property type="match status" value="1"/>
</dbReference>
<evidence type="ECO:0000256" key="4">
    <source>
        <dbReference type="ARBA" id="ARBA00025211"/>
    </source>
</evidence>
<keyword evidence="2" id="KW-0560">Oxidoreductase</keyword>
<reference evidence="8" key="1">
    <citation type="submission" date="2018-05" db="EMBL/GenBank/DDBJ databases">
        <title>Zavarzinia sp. HR-AS.</title>
        <authorList>
            <person name="Lee Y."/>
            <person name="Jeon C.O."/>
        </authorList>
    </citation>
    <scope>NUCLEOTIDE SEQUENCE [LARGE SCALE GENOMIC DNA]</scope>
    <source>
        <strain evidence="8">DSM 1231</strain>
    </source>
</reference>
<dbReference type="InterPro" id="IPR029061">
    <property type="entry name" value="THDP-binding"/>
</dbReference>
<dbReference type="EMBL" id="QGLF01000002">
    <property type="protein sequence ID" value="PWR22398.1"/>
    <property type="molecule type" value="Genomic_DNA"/>
</dbReference>
<evidence type="ECO:0000256" key="2">
    <source>
        <dbReference type="ARBA" id="ARBA00023002"/>
    </source>
</evidence>
<dbReference type="OrthoDB" id="9766715at2"/>
<evidence type="ECO:0000259" key="6">
    <source>
        <dbReference type="Pfam" id="PF00676"/>
    </source>
</evidence>
<dbReference type="PANTHER" id="PTHR11516:SF60">
    <property type="entry name" value="PYRUVATE DEHYDROGENASE E1 COMPONENT SUBUNIT ALPHA"/>
    <property type="match status" value="1"/>
</dbReference>
<dbReference type="InterPro" id="IPR050642">
    <property type="entry name" value="PDH_E1_Alpha_Subunit"/>
</dbReference>
<evidence type="ECO:0000256" key="1">
    <source>
        <dbReference type="ARBA" id="ARBA00001964"/>
    </source>
</evidence>
<dbReference type="CDD" id="cd02000">
    <property type="entry name" value="TPP_E1_PDC_ADC_BCADC"/>
    <property type="match status" value="1"/>
</dbReference>
<evidence type="ECO:0000313" key="7">
    <source>
        <dbReference type="EMBL" id="PWR22398.1"/>
    </source>
</evidence>
<keyword evidence="8" id="KW-1185">Reference proteome</keyword>